<feature type="domain" description="Glycosyltransferase 2-like" evidence="5">
    <location>
        <begin position="139"/>
        <end position="334"/>
    </location>
</feature>
<evidence type="ECO:0000256" key="2">
    <source>
        <dbReference type="ARBA" id="ARBA00022676"/>
    </source>
</evidence>
<evidence type="ECO:0000256" key="4">
    <source>
        <dbReference type="SAM" id="Phobius"/>
    </source>
</evidence>
<keyword evidence="4" id="KW-0472">Membrane</keyword>
<dbReference type="InterPro" id="IPR029044">
    <property type="entry name" value="Nucleotide-diphossugar_trans"/>
</dbReference>
<dbReference type="CDD" id="cd06423">
    <property type="entry name" value="CESA_like"/>
    <property type="match status" value="1"/>
</dbReference>
<name>A0A120I139_9MICO</name>
<dbReference type="OrthoDB" id="9797391at2"/>
<evidence type="ECO:0000313" key="7">
    <source>
        <dbReference type="Proteomes" id="UP000058305"/>
    </source>
</evidence>
<keyword evidence="4" id="KW-1133">Transmembrane helix</keyword>
<dbReference type="RefSeq" id="WP_067228368.1">
    <property type="nucleotide sequence ID" value="NZ_CP014145.1"/>
</dbReference>
<dbReference type="SUPFAM" id="SSF53448">
    <property type="entry name" value="Nucleotide-diphospho-sugar transferases"/>
    <property type="match status" value="1"/>
</dbReference>
<reference evidence="7" key="2">
    <citation type="submission" date="2016-01" db="EMBL/GenBank/DDBJ databases">
        <title>First complete genome sequence of a species in the genus Microterricola, an extremophilic cold active enzyme producing strain ERGS5:02 isolated from Sikkim Himalaya.</title>
        <authorList>
            <person name="Kumar R."/>
            <person name="Singh D."/>
            <person name="Swarnkar M.K."/>
        </authorList>
    </citation>
    <scope>NUCLEOTIDE SEQUENCE [LARGE SCALE GENOMIC DNA]</scope>
    <source>
        <strain evidence="7">ERGS5:02</strain>
    </source>
</reference>
<feature type="transmembrane region" description="Helical" evidence="4">
    <location>
        <begin position="403"/>
        <end position="426"/>
    </location>
</feature>
<dbReference type="InterPro" id="IPR001173">
    <property type="entry name" value="Glyco_trans_2-like"/>
</dbReference>
<dbReference type="KEGG" id="mvd:AWU67_09815"/>
<keyword evidence="4" id="KW-0812">Transmembrane</keyword>
<proteinExistence type="inferred from homology"/>
<feature type="transmembrane region" description="Helical" evidence="4">
    <location>
        <begin position="303"/>
        <end position="336"/>
    </location>
</feature>
<dbReference type="PANTHER" id="PTHR43630">
    <property type="entry name" value="POLY-BETA-1,6-N-ACETYL-D-GLUCOSAMINE SYNTHASE"/>
    <property type="match status" value="1"/>
</dbReference>
<comment type="similarity">
    <text evidence="1">Belongs to the glycosyltransferase 2 family.</text>
</comment>
<protein>
    <recommendedName>
        <fullName evidence="5">Glycosyltransferase 2-like domain-containing protein</fullName>
    </recommendedName>
</protein>
<gene>
    <name evidence="6" type="ORF">AWU67_09815</name>
</gene>
<evidence type="ECO:0000259" key="5">
    <source>
        <dbReference type="Pfam" id="PF13632"/>
    </source>
</evidence>
<dbReference type="AlphaFoldDB" id="A0A120I139"/>
<feature type="transmembrane region" description="Helical" evidence="4">
    <location>
        <begin position="378"/>
        <end position="397"/>
    </location>
</feature>
<evidence type="ECO:0000256" key="3">
    <source>
        <dbReference type="ARBA" id="ARBA00022679"/>
    </source>
</evidence>
<dbReference type="Pfam" id="PF13632">
    <property type="entry name" value="Glyco_trans_2_3"/>
    <property type="match status" value="1"/>
</dbReference>
<evidence type="ECO:0000256" key="1">
    <source>
        <dbReference type="ARBA" id="ARBA00006739"/>
    </source>
</evidence>
<keyword evidence="7" id="KW-1185">Reference proteome</keyword>
<accession>A0A120I139</accession>
<sequence length="455" mass="50134">MFIGIVIVLLVGASTIFWIIVGLLRFAAEKFGTDPLAAAPGAPSREGEGADVIGIEDVAILLAAHNESAVIARTIRQAAGHVPLSQIHVVSDGSSDDTVAIARAEGAQVLDLNPNRGKAGALVAALDHFQIVTRFKVMVLLDADTHLAPDYLDTGLRLFSDPEVVAVAGRVRTLPEPAPPTRLGRVLVSYRERLYVVLQLFLKYGQAAKRANAIFIVPGFASMYRTRVLRHIDIAPPGLVIEDFNMTFEVHAKQLGRIEFHPRAAVAYTQDPGTIRDYLNQTRRWSLGFWQTARKHRFRWRKFWVALGFYILDITTSAMVYLLLLPLLAATIVAALLQASNPNTVLQVDNAIWPQLHVWSSAVVWSDSLLAIVTPWQVLFVLVLPDYALTLFAAIVLKRPKLLAVGVFFPIVRAADAWICLSTLWASRRMHGDGRWVSPERRLDVVRGEVASPGG</sequence>
<keyword evidence="3" id="KW-0808">Transferase</keyword>
<organism evidence="6 7">
    <name type="scientific">Microterricola viridarii</name>
    <dbReference type="NCBI Taxonomy" id="412690"/>
    <lineage>
        <taxon>Bacteria</taxon>
        <taxon>Bacillati</taxon>
        <taxon>Actinomycetota</taxon>
        <taxon>Actinomycetes</taxon>
        <taxon>Micrococcales</taxon>
        <taxon>Microbacteriaceae</taxon>
        <taxon>Microterricola</taxon>
    </lineage>
</organism>
<dbReference type="GO" id="GO:0016757">
    <property type="term" value="F:glycosyltransferase activity"/>
    <property type="evidence" value="ECO:0007669"/>
    <property type="project" value="UniProtKB-KW"/>
</dbReference>
<dbReference type="PANTHER" id="PTHR43630:SF1">
    <property type="entry name" value="POLY-BETA-1,6-N-ACETYL-D-GLUCOSAMINE SYNTHASE"/>
    <property type="match status" value="1"/>
</dbReference>
<reference evidence="6 7" key="1">
    <citation type="journal article" date="2016" name="J. Biotechnol.">
        <title>First complete genome sequence of a species in the genus Microterricola, an extremophilic cold active enzyme producing bacterial strain ERGS5:02 isolated from Sikkim Himalaya.</title>
        <authorList>
            <person name="Himanshu"/>
            <person name="Swarnkar M.K."/>
            <person name="Singh D."/>
            <person name="Kumar R."/>
        </authorList>
    </citation>
    <scope>NUCLEOTIDE SEQUENCE [LARGE SCALE GENOMIC DNA]</scope>
    <source>
        <strain evidence="6 7">ERGS5:02</strain>
    </source>
</reference>
<keyword evidence="2" id="KW-0328">Glycosyltransferase</keyword>
<feature type="transmembrane region" description="Helical" evidence="4">
    <location>
        <begin position="6"/>
        <end position="27"/>
    </location>
</feature>
<dbReference type="Gene3D" id="3.90.550.10">
    <property type="entry name" value="Spore Coat Polysaccharide Biosynthesis Protein SpsA, Chain A"/>
    <property type="match status" value="1"/>
</dbReference>
<evidence type="ECO:0000313" key="6">
    <source>
        <dbReference type="EMBL" id="AMB59104.1"/>
    </source>
</evidence>
<dbReference type="EMBL" id="CP014145">
    <property type="protein sequence ID" value="AMB59104.1"/>
    <property type="molecule type" value="Genomic_DNA"/>
</dbReference>
<dbReference type="Proteomes" id="UP000058305">
    <property type="component" value="Chromosome"/>
</dbReference>